<dbReference type="EMBL" id="JBHSWU010000003">
    <property type="protein sequence ID" value="MFC6723046.1"/>
    <property type="molecule type" value="Genomic_DNA"/>
</dbReference>
<accession>A0ABD5RUZ3</accession>
<dbReference type="PROSITE" id="PS50846">
    <property type="entry name" value="HMA_2"/>
    <property type="match status" value="1"/>
</dbReference>
<name>A0ABD5RUZ3_9EURY</name>
<dbReference type="Proteomes" id="UP001596328">
    <property type="component" value="Unassembled WGS sequence"/>
</dbReference>
<evidence type="ECO:0000259" key="1">
    <source>
        <dbReference type="PROSITE" id="PS50846"/>
    </source>
</evidence>
<dbReference type="CDD" id="cd00371">
    <property type="entry name" value="HMA"/>
    <property type="match status" value="1"/>
</dbReference>
<proteinExistence type="predicted"/>
<evidence type="ECO:0000313" key="3">
    <source>
        <dbReference type="Proteomes" id="UP001596328"/>
    </source>
</evidence>
<protein>
    <submittedName>
        <fullName evidence="2">Heavy-metal-associated domain-containing protein</fullName>
    </submittedName>
</protein>
<feature type="domain" description="HMA" evidence="1">
    <location>
        <begin position="2"/>
        <end position="66"/>
    </location>
</feature>
<dbReference type="InterPro" id="IPR036163">
    <property type="entry name" value="HMA_dom_sf"/>
</dbReference>
<dbReference type="Gene3D" id="3.30.70.100">
    <property type="match status" value="1"/>
</dbReference>
<dbReference type="Pfam" id="PF00403">
    <property type="entry name" value="HMA"/>
    <property type="match status" value="1"/>
</dbReference>
<sequence>MNQYELTVDGMSCTGCEETVTTAVKRVEGVHRVTADHETGHVEITAEEGTDDAVKRAIHDAGYDVPA</sequence>
<keyword evidence="3" id="KW-1185">Reference proteome</keyword>
<dbReference type="AlphaFoldDB" id="A0ABD5RUZ3"/>
<dbReference type="SUPFAM" id="SSF55008">
    <property type="entry name" value="HMA, heavy metal-associated domain"/>
    <property type="match status" value="1"/>
</dbReference>
<comment type="caution">
    <text evidence="2">The sequence shown here is derived from an EMBL/GenBank/DDBJ whole genome shotgun (WGS) entry which is preliminary data.</text>
</comment>
<gene>
    <name evidence="2" type="ORF">ACFQE1_01295</name>
</gene>
<organism evidence="2 3">
    <name type="scientific">Halobium palmae</name>
    <dbReference type="NCBI Taxonomy" id="1776492"/>
    <lineage>
        <taxon>Archaea</taxon>
        <taxon>Methanobacteriati</taxon>
        <taxon>Methanobacteriota</taxon>
        <taxon>Stenosarchaea group</taxon>
        <taxon>Halobacteria</taxon>
        <taxon>Halobacteriales</taxon>
        <taxon>Haloferacaceae</taxon>
        <taxon>Halobium</taxon>
    </lineage>
</organism>
<reference evidence="2 3" key="1">
    <citation type="journal article" date="2019" name="Int. J. Syst. Evol. Microbiol.">
        <title>The Global Catalogue of Microorganisms (GCM) 10K type strain sequencing project: providing services to taxonomists for standard genome sequencing and annotation.</title>
        <authorList>
            <consortium name="The Broad Institute Genomics Platform"/>
            <consortium name="The Broad Institute Genome Sequencing Center for Infectious Disease"/>
            <person name="Wu L."/>
            <person name="Ma J."/>
        </authorList>
    </citation>
    <scope>NUCLEOTIDE SEQUENCE [LARGE SCALE GENOMIC DNA]</scope>
    <source>
        <strain evidence="2 3">NBRC 111368</strain>
    </source>
</reference>
<dbReference type="InterPro" id="IPR006121">
    <property type="entry name" value="HMA_dom"/>
</dbReference>
<evidence type="ECO:0000313" key="2">
    <source>
        <dbReference type="EMBL" id="MFC6723046.1"/>
    </source>
</evidence>